<dbReference type="GO" id="GO:0005856">
    <property type="term" value="C:cytoskeleton"/>
    <property type="evidence" value="ECO:0007669"/>
    <property type="project" value="UniProtKB-ARBA"/>
</dbReference>
<dbReference type="PANTHER" id="PTHR21501">
    <property type="entry name" value="PROTEIN FAM-161"/>
    <property type="match status" value="1"/>
</dbReference>
<dbReference type="Pfam" id="PF10595">
    <property type="entry name" value="FAM161A_B"/>
    <property type="match status" value="1"/>
</dbReference>
<dbReference type="GeneTree" id="ENSGT00940000159998"/>
<protein>
    <submittedName>
        <fullName evidence="4">Uncharacterized protein</fullName>
    </submittedName>
</protein>
<feature type="compositionally biased region" description="Basic and acidic residues" evidence="3">
    <location>
        <begin position="274"/>
        <end position="335"/>
    </location>
</feature>
<feature type="region of interest" description="Disordered" evidence="3">
    <location>
        <begin position="262"/>
        <end position="335"/>
    </location>
</feature>
<dbReference type="InterPro" id="IPR019579">
    <property type="entry name" value="FAM161A/B"/>
</dbReference>
<dbReference type="HOGENOM" id="CLU_010955_1_1_1"/>
<comment type="similarity">
    <text evidence="1">Belongs to the FAM161 family.</text>
</comment>
<evidence type="ECO:0000256" key="1">
    <source>
        <dbReference type="ARBA" id="ARBA00006663"/>
    </source>
</evidence>
<feature type="compositionally biased region" description="Low complexity" evidence="3">
    <location>
        <begin position="204"/>
        <end position="218"/>
    </location>
</feature>
<feature type="compositionally biased region" description="Low complexity" evidence="3">
    <location>
        <begin position="150"/>
        <end position="166"/>
    </location>
</feature>
<evidence type="ECO:0000256" key="2">
    <source>
        <dbReference type="ARBA" id="ARBA00023054"/>
    </source>
</evidence>
<dbReference type="AlphaFoldDB" id="S4RIH1"/>
<keyword evidence="2" id="KW-0175">Coiled coil</keyword>
<reference evidence="4" key="1">
    <citation type="submission" date="2025-08" db="UniProtKB">
        <authorList>
            <consortium name="Ensembl"/>
        </authorList>
    </citation>
    <scope>IDENTIFICATION</scope>
</reference>
<dbReference type="InterPro" id="IPR051655">
    <property type="entry name" value="FAM161"/>
</dbReference>
<dbReference type="STRING" id="7757.ENSPMAP00000005003"/>
<feature type="region of interest" description="Disordered" evidence="3">
    <location>
        <begin position="150"/>
        <end position="238"/>
    </location>
</feature>
<proteinExistence type="inferred from homology"/>
<sequence length="395" mass="44585">ELARLALERRQREEAECAVRVRAAPVPARSLLPLYHELRERAQRRSHDNRAARKEELRASLKPFEFAEREENKREDVTRRVSAAISATDTATESRRAGSAERPALRAVLDPSVSERLAADELLRRVRAGMRAQELLEKAAIPPGLHAHIAQQARGEQREAQLAGRARPLRRRPSPVLPSRCARRNAGRRGPPQPRPPPGGTRGRGPSARARAPRRPTGSQPAATTRRGGGTNPYGCTARGIEPEKRIRELMSNHLHSPPGLLCLTTSYSSSRALEGRERKERDEEERAKTRRERERAMRADLLRRARANDPHRSLAESHPGKLRQVKEQDKKRTNEYNTELQAMKARVARRPLLLEQVTQRNAKRQAERRFREALQETGMDEEFVRELGSGAAGG</sequence>
<dbReference type="GO" id="GO:0005929">
    <property type="term" value="C:cilium"/>
    <property type="evidence" value="ECO:0007669"/>
    <property type="project" value="TreeGrafter"/>
</dbReference>
<reference evidence="4" key="2">
    <citation type="submission" date="2025-09" db="UniProtKB">
        <authorList>
            <consortium name="Ensembl"/>
        </authorList>
    </citation>
    <scope>IDENTIFICATION</scope>
</reference>
<dbReference type="GO" id="GO:0044782">
    <property type="term" value="P:cilium organization"/>
    <property type="evidence" value="ECO:0007669"/>
    <property type="project" value="TreeGrafter"/>
</dbReference>
<accession>S4RIH1</accession>
<evidence type="ECO:0000313" key="4">
    <source>
        <dbReference type="Ensembl" id="ENSPMAP00000005003.1"/>
    </source>
</evidence>
<dbReference type="PANTHER" id="PTHR21501:SF1">
    <property type="entry name" value="PROTEIN FAM-161"/>
    <property type="match status" value="1"/>
</dbReference>
<dbReference type="Ensembl" id="ENSPMAT00000005022.1">
    <property type="protein sequence ID" value="ENSPMAP00000005003.1"/>
    <property type="gene ID" value="ENSPMAG00000004560.1"/>
</dbReference>
<organism evidence="4">
    <name type="scientific">Petromyzon marinus</name>
    <name type="common">Sea lamprey</name>
    <dbReference type="NCBI Taxonomy" id="7757"/>
    <lineage>
        <taxon>Eukaryota</taxon>
        <taxon>Metazoa</taxon>
        <taxon>Chordata</taxon>
        <taxon>Craniata</taxon>
        <taxon>Vertebrata</taxon>
        <taxon>Cyclostomata</taxon>
        <taxon>Hyperoartia</taxon>
        <taxon>Petromyzontiformes</taxon>
        <taxon>Petromyzontidae</taxon>
        <taxon>Petromyzon</taxon>
    </lineage>
</organism>
<evidence type="ECO:0000256" key="3">
    <source>
        <dbReference type="SAM" id="MobiDB-lite"/>
    </source>
</evidence>
<name>S4RIH1_PETMA</name>